<keyword evidence="5" id="KW-0472">Membrane</keyword>
<dbReference type="InterPro" id="IPR003599">
    <property type="entry name" value="Ig_sub"/>
</dbReference>
<keyword evidence="7" id="KW-0325">Glycoprotein</keyword>
<name>A0A8C0WAX1_CASCN</name>
<dbReference type="InterPro" id="IPR013106">
    <property type="entry name" value="Ig_V-set"/>
</dbReference>
<dbReference type="GO" id="GO:0042101">
    <property type="term" value="C:T cell receptor complex"/>
    <property type="evidence" value="ECO:0007669"/>
    <property type="project" value="UniProtKB-KW"/>
</dbReference>
<evidence type="ECO:0000256" key="1">
    <source>
        <dbReference type="ARBA" id="ARBA00004236"/>
    </source>
</evidence>
<keyword evidence="9" id="KW-0391">Immunity</keyword>
<comment type="subcellular location">
    <subcellularLocation>
        <location evidence="1">Cell membrane</location>
    </subcellularLocation>
</comment>
<evidence type="ECO:0000256" key="2">
    <source>
        <dbReference type="ARBA" id="ARBA00022475"/>
    </source>
</evidence>
<dbReference type="SMART" id="SM00409">
    <property type="entry name" value="IG"/>
    <property type="match status" value="1"/>
</dbReference>
<evidence type="ECO:0000256" key="5">
    <source>
        <dbReference type="ARBA" id="ARBA00023136"/>
    </source>
</evidence>
<organism evidence="12">
    <name type="scientific">Castor canadensis</name>
    <name type="common">American beaver</name>
    <dbReference type="NCBI Taxonomy" id="51338"/>
    <lineage>
        <taxon>Eukaryota</taxon>
        <taxon>Metazoa</taxon>
        <taxon>Chordata</taxon>
        <taxon>Craniata</taxon>
        <taxon>Vertebrata</taxon>
        <taxon>Euteleostomi</taxon>
        <taxon>Mammalia</taxon>
        <taxon>Eutheria</taxon>
        <taxon>Euarchontoglires</taxon>
        <taxon>Glires</taxon>
        <taxon>Rodentia</taxon>
        <taxon>Castorimorpha</taxon>
        <taxon>Castoridae</taxon>
        <taxon>Castor</taxon>
    </lineage>
</organism>
<protein>
    <recommendedName>
        <fullName evidence="11">Ig-like domain-containing protein</fullName>
    </recommendedName>
</protein>
<dbReference type="InterPro" id="IPR013783">
    <property type="entry name" value="Ig-like_fold"/>
</dbReference>
<sequence length="164" mass="18183">ISLKFAVSLLWIHMTWLSAQQLEQSPRLLTVQEGENLIMYCNSSTIFPSFQWYRQKPGEHPVFLMALVKVGDVKKQKRMAAWLGEARKSSSLNICMVQPEDAGTYLCAGAQYSWGTCCLHPNPATAPSHTAAVYLPLLLVGLKIGTEEWARGGSTSAKTLRKKA</sequence>
<keyword evidence="4" id="KW-1064">Adaptive immunity</keyword>
<evidence type="ECO:0000256" key="10">
    <source>
        <dbReference type="SAM" id="SignalP"/>
    </source>
</evidence>
<evidence type="ECO:0000256" key="4">
    <source>
        <dbReference type="ARBA" id="ARBA00023130"/>
    </source>
</evidence>
<evidence type="ECO:0000259" key="11">
    <source>
        <dbReference type="PROSITE" id="PS50835"/>
    </source>
</evidence>
<evidence type="ECO:0000256" key="7">
    <source>
        <dbReference type="ARBA" id="ARBA00023180"/>
    </source>
</evidence>
<dbReference type="AlphaFoldDB" id="A0A8C0WAX1"/>
<feature type="signal peptide" evidence="10">
    <location>
        <begin position="1"/>
        <end position="19"/>
    </location>
</feature>
<dbReference type="SUPFAM" id="SSF48726">
    <property type="entry name" value="Immunoglobulin"/>
    <property type="match status" value="1"/>
</dbReference>
<evidence type="ECO:0000256" key="9">
    <source>
        <dbReference type="ARBA" id="ARBA00043266"/>
    </source>
</evidence>
<feature type="domain" description="Ig-like" evidence="11">
    <location>
        <begin position="20"/>
        <end position="107"/>
    </location>
</feature>
<feature type="chain" id="PRO_5034279373" description="Ig-like domain-containing protein" evidence="10">
    <location>
        <begin position="20"/>
        <end position="164"/>
    </location>
</feature>
<dbReference type="Gene3D" id="2.60.40.10">
    <property type="entry name" value="Immunoglobulins"/>
    <property type="match status" value="1"/>
</dbReference>
<reference evidence="12" key="1">
    <citation type="submission" date="2023-09" db="UniProtKB">
        <authorList>
            <consortium name="Ensembl"/>
        </authorList>
    </citation>
    <scope>IDENTIFICATION</scope>
</reference>
<accession>A0A8C0WAX1</accession>
<proteinExistence type="predicted"/>
<dbReference type="InterPro" id="IPR036179">
    <property type="entry name" value="Ig-like_dom_sf"/>
</dbReference>
<dbReference type="Pfam" id="PF07686">
    <property type="entry name" value="V-set"/>
    <property type="match status" value="1"/>
</dbReference>
<evidence type="ECO:0000256" key="8">
    <source>
        <dbReference type="ARBA" id="ARBA00038651"/>
    </source>
</evidence>
<comment type="subunit">
    <text evidence="8">Alpha-beta TR is a heterodimer composed of an alpha and beta chain; disulfide-linked. The alpha-beta TR is associated with the transmembrane signaling CD3 coreceptor proteins to form the TR-CD3 (TcR or TCR). The assembly of alpha-beta TR heterodimers with CD3 occurs in the endoplasmic reticulum where a single alpha-beta TR heterodimer associates with one CD3D-CD3E heterodimer, one CD3G-CD3E heterodimer and one CD247 homodimer forming a stable octameric structure. CD3D-CD3E and CD3G-CD3E heterodimers preferentially associate with TR alpha and TR beta chains, respectively. The association of the CD247 homodimer is the last step of TcR assembly in the endoplasmic reticulum and is required for transport to the cell surface.</text>
</comment>
<dbReference type="PANTHER" id="PTHR19339:SF2">
    <property type="entry name" value="T CELL RECEPTOR ALPHA VARIABLE 22"/>
    <property type="match status" value="1"/>
</dbReference>
<dbReference type="GO" id="GO:0002250">
    <property type="term" value="P:adaptive immune response"/>
    <property type="evidence" value="ECO:0007669"/>
    <property type="project" value="UniProtKB-KW"/>
</dbReference>
<keyword evidence="3 10" id="KW-0732">Signal</keyword>
<dbReference type="PROSITE" id="PS50835">
    <property type="entry name" value="IG_LIKE"/>
    <property type="match status" value="1"/>
</dbReference>
<keyword evidence="2" id="KW-1003">Cell membrane</keyword>
<dbReference type="InterPro" id="IPR007110">
    <property type="entry name" value="Ig-like_dom"/>
</dbReference>
<keyword evidence="6" id="KW-1015">Disulfide bond</keyword>
<evidence type="ECO:0000256" key="3">
    <source>
        <dbReference type="ARBA" id="ARBA00022729"/>
    </source>
</evidence>
<evidence type="ECO:0000256" key="6">
    <source>
        <dbReference type="ARBA" id="ARBA00023157"/>
    </source>
</evidence>
<dbReference type="InterPro" id="IPR051896">
    <property type="entry name" value="TCR_alpha_variable"/>
</dbReference>
<dbReference type="Ensembl" id="ENSCCNT00000010351.1">
    <property type="protein sequence ID" value="ENSCCNP00000007833.1"/>
    <property type="gene ID" value="ENSCCNG00000008316.1"/>
</dbReference>
<keyword evidence="9" id="KW-1279">T cell receptor</keyword>
<evidence type="ECO:0000313" key="12">
    <source>
        <dbReference type="Ensembl" id="ENSCCNP00000007833.1"/>
    </source>
</evidence>
<dbReference type="PANTHER" id="PTHR19339">
    <property type="entry name" value="T CELL RECEPTOR ALPHA VARIABLE 39"/>
    <property type="match status" value="1"/>
</dbReference>